<dbReference type="Proteomes" id="UP000789342">
    <property type="component" value="Unassembled WGS sequence"/>
</dbReference>
<accession>A0A9N8WH72</accession>
<comment type="caution">
    <text evidence="1">The sequence shown here is derived from an EMBL/GenBank/DDBJ whole genome shotgun (WGS) entry which is preliminary data.</text>
</comment>
<keyword evidence="2" id="KW-1185">Reference proteome</keyword>
<dbReference type="AlphaFoldDB" id="A0A9N8WH72"/>
<evidence type="ECO:0000313" key="1">
    <source>
        <dbReference type="EMBL" id="CAG8482578.1"/>
    </source>
</evidence>
<reference evidence="1" key="1">
    <citation type="submission" date="2021-06" db="EMBL/GenBank/DDBJ databases">
        <authorList>
            <person name="Kallberg Y."/>
            <person name="Tangrot J."/>
            <person name="Rosling A."/>
        </authorList>
    </citation>
    <scope>NUCLEOTIDE SEQUENCE</scope>
    <source>
        <strain evidence="1">CL551</strain>
    </source>
</reference>
<evidence type="ECO:0000313" key="2">
    <source>
        <dbReference type="Proteomes" id="UP000789342"/>
    </source>
</evidence>
<protein>
    <submittedName>
        <fullName evidence="1">12346_t:CDS:1</fullName>
    </submittedName>
</protein>
<dbReference type="EMBL" id="CAJVPV010000996">
    <property type="protein sequence ID" value="CAG8482578.1"/>
    <property type="molecule type" value="Genomic_DNA"/>
</dbReference>
<sequence>MERNISKINDFFLELEFLIGGQPNDSEVDKKFREGKELIDELEGINEKQHGLFRYKYHTRYADYIKKRGDVENASRHENLAKKYEKFNEPSRETYNYRTDFLLFTNVALEDNEKTSYPDEKCAREAVEEELEKIQSILRDEVVELFRQNFNKLFNDTPKSFLDFQNVIDLDINLRKLADNPISEELFNLEQVSPSDKEKIEQIRKNLLTSLNVLRELSRGAAYLKRIGFMQQILNSPDKEAILFSNILFTKEEIYKRFRELSLYFHPDKTNQPNTPYWLDDKHKELGAKLFEVAVKFKETLLMELEEVSRAEGFLTFHEKKANMLWKISIDYRNAAKGQWNKLKILDTDDVKGSSSAELEHFSIGHGELAYYEYRAACKIADNSKYLKKQVELRGSMALCLFVTKKYIEAQLYALSAIQLLLKNSQDVTSQDLITAEKIFNKVKGGNATKENTEVKSEGDLNSELSCVNAEGQIIPIFEKKTYRRSIEEDMSKLSWDLVIPDQSLVRYYTSEKEIMRAKIYTYRHRVKGTAYIVGSVANAFCTIMASAVFGPIGVIAFGLGMCSITHLWKEGNILLNEPEARKNLNRILTKAIEAYDKDEYQKFYEALSEEYEEDTSLLKLEKPEDTINPKEIIKLLIRHGFRSDGIAYLLNLLGVVIGSGRIRIIGITPKKLRMMAESVFYGVLNDELLAEAKKLDKRARAFQNEYSSIINKKFIFTIMDFFSNKDYSGIVQDYINNGEEMPFQSRLEEMRNVAKLNIAIINILDTGVDEIIKATEMLKDIRNSIYQNYQFSGMVKQRLEAVEDLLWIICGEELAEKTQHNKISLICP</sequence>
<organism evidence="1 2">
    <name type="scientific">Acaulospora morrowiae</name>
    <dbReference type="NCBI Taxonomy" id="94023"/>
    <lineage>
        <taxon>Eukaryota</taxon>
        <taxon>Fungi</taxon>
        <taxon>Fungi incertae sedis</taxon>
        <taxon>Mucoromycota</taxon>
        <taxon>Glomeromycotina</taxon>
        <taxon>Glomeromycetes</taxon>
        <taxon>Diversisporales</taxon>
        <taxon>Acaulosporaceae</taxon>
        <taxon>Acaulospora</taxon>
    </lineage>
</organism>
<proteinExistence type="predicted"/>
<gene>
    <name evidence="1" type="ORF">AMORRO_LOCUS2380</name>
</gene>
<name>A0A9N8WH72_9GLOM</name>
<dbReference type="OrthoDB" id="1658288at2759"/>
<dbReference type="InterPro" id="IPR036869">
    <property type="entry name" value="J_dom_sf"/>
</dbReference>
<dbReference type="SUPFAM" id="SSF46565">
    <property type="entry name" value="Chaperone J-domain"/>
    <property type="match status" value="1"/>
</dbReference>